<dbReference type="Proteomes" id="UP000012073">
    <property type="component" value="Unassembled WGS sequence"/>
</dbReference>
<dbReference type="Gramene" id="CDF36164">
    <property type="protein sequence ID" value="CDF36164"/>
    <property type="gene ID" value="CHC_T00004520001"/>
</dbReference>
<evidence type="ECO:0000256" key="1">
    <source>
        <dbReference type="SAM" id="MobiDB-lite"/>
    </source>
</evidence>
<protein>
    <submittedName>
        <fullName evidence="2">Uncharacterized protein</fullName>
    </submittedName>
</protein>
<dbReference type="AlphaFoldDB" id="R7QDK0"/>
<gene>
    <name evidence="2" type="ORF">CHC_T00004520001</name>
</gene>
<dbReference type="RefSeq" id="XP_005715983.1">
    <property type="nucleotide sequence ID" value="XM_005715926.1"/>
</dbReference>
<accession>R7QDK0</accession>
<evidence type="ECO:0000313" key="2">
    <source>
        <dbReference type="EMBL" id="CDF36164.1"/>
    </source>
</evidence>
<dbReference type="EMBL" id="HG001764">
    <property type="protein sequence ID" value="CDF36164.1"/>
    <property type="molecule type" value="Genomic_DNA"/>
</dbReference>
<name>R7QDK0_CHOCR</name>
<dbReference type="GeneID" id="17323717"/>
<sequence>MCTLTCKVDFGRYHCTEKANNGECVCAPQQPQVVVKPVASELGPGPLLGGQSDLNGPQEQTCVDKPVGFQFPDAVPCVSIRADVVKERVHFIMGKTDDCTVRTGEAPETRYMETTPDNVGLQGCVYVCKMKAPKCTGPKAEGKCRCASPGISKQLVAMSQLAGTTRLVEKCTSDKGCEPCGFCKNSVCELKKEAHLGSNCDCGKICPAKDYRLRKTGASISCEPNFSMDCMARPDWMDMKTAPNGKATSFLDGTEVPDLCTAGPTDASDMCGCAPGYEERLVSNDTERVCVKPSPLPAPTKPQDAMPEEGDVAPVEILPEAGGTIGKD</sequence>
<keyword evidence="3" id="KW-1185">Reference proteome</keyword>
<reference evidence="3" key="1">
    <citation type="journal article" date="2013" name="Proc. Natl. Acad. Sci. U.S.A.">
        <title>Genome structure and metabolic features in the red seaweed Chondrus crispus shed light on evolution of the Archaeplastida.</title>
        <authorList>
            <person name="Collen J."/>
            <person name="Porcel B."/>
            <person name="Carre W."/>
            <person name="Ball S.G."/>
            <person name="Chaparro C."/>
            <person name="Tonon T."/>
            <person name="Barbeyron T."/>
            <person name="Michel G."/>
            <person name="Noel B."/>
            <person name="Valentin K."/>
            <person name="Elias M."/>
            <person name="Artiguenave F."/>
            <person name="Arun A."/>
            <person name="Aury J.M."/>
            <person name="Barbosa-Neto J.F."/>
            <person name="Bothwell J.H."/>
            <person name="Bouget F.Y."/>
            <person name="Brillet L."/>
            <person name="Cabello-Hurtado F."/>
            <person name="Capella-Gutierrez S."/>
            <person name="Charrier B."/>
            <person name="Cladiere L."/>
            <person name="Cock J.M."/>
            <person name="Coelho S.M."/>
            <person name="Colleoni C."/>
            <person name="Czjzek M."/>
            <person name="Da Silva C."/>
            <person name="Delage L."/>
            <person name="Denoeud F."/>
            <person name="Deschamps P."/>
            <person name="Dittami S.M."/>
            <person name="Gabaldon T."/>
            <person name="Gachon C.M."/>
            <person name="Groisillier A."/>
            <person name="Herve C."/>
            <person name="Jabbari K."/>
            <person name="Katinka M."/>
            <person name="Kloareg B."/>
            <person name="Kowalczyk N."/>
            <person name="Labadie K."/>
            <person name="Leblanc C."/>
            <person name="Lopez P.J."/>
            <person name="McLachlan D.H."/>
            <person name="Meslet-Cladiere L."/>
            <person name="Moustafa A."/>
            <person name="Nehr Z."/>
            <person name="Nyvall Collen P."/>
            <person name="Panaud O."/>
            <person name="Partensky F."/>
            <person name="Poulain J."/>
            <person name="Rensing S.A."/>
            <person name="Rousvoal S."/>
            <person name="Samson G."/>
            <person name="Symeonidi A."/>
            <person name="Weissenbach J."/>
            <person name="Zambounis A."/>
            <person name="Wincker P."/>
            <person name="Boyen C."/>
        </authorList>
    </citation>
    <scope>NUCLEOTIDE SEQUENCE [LARGE SCALE GENOMIC DNA]</scope>
    <source>
        <strain evidence="3">cv. Stackhouse</strain>
    </source>
</reference>
<feature type="region of interest" description="Disordered" evidence="1">
    <location>
        <begin position="292"/>
        <end position="311"/>
    </location>
</feature>
<organism evidence="2 3">
    <name type="scientific">Chondrus crispus</name>
    <name type="common">Carrageen Irish moss</name>
    <name type="synonym">Polymorpha crispa</name>
    <dbReference type="NCBI Taxonomy" id="2769"/>
    <lineage>
        <taxon>Eukaryota</taxon>
        <taxon>Rhodophyta</taxon>
        <taxon>Florideophyceae</taxon>
        <taxon>Rhodymeniophycidae</taxon>
        <taxon>Gigartinales</taxon>
        <taxon>Gigartinaceae</taxon>
        <taxon>Chondrus</taxon>
    </lineage>
</organism>
<dbReference type="KEGG" id="ccp:CHC_T00004520001"/>
<evidence type="ECO:0000313" key="3">
    <source>
        <dbReference type="Proteomes" id="UP000012073"/>
    </source>
</evidence>
<proteinExistence type="predicted"/>